<dbReference type="EMBL" id="FOXV01000006">
    <property type="protein sequence ID" value="SFQ44405.1"/>
    <property type="molecule type" value="Genomic_DNA"/>
</dbReference>
<organism evidence="1 2">
    <name type="scientific">Roseivivax halotolerans</name>
    <dbReference type="NCBI Taxonomy" id="93684"/>
    <lineage>
        <taxon>Bacteria</taxon>
        <taxon>Pseudomonadati</taxon>
        <taxon>Pseudomonadota</taxon>
        <taxon>Alphaproteobacteria</taxon>
        <taxon>Rhodobacterales</taxon>
        <taxon>Roseobacteraceae</taxon>
        <taxon>Roseivivax</taxon>
    </lineage>
</organism>
<dbReference type="STRING" id="93684.SAMN05421853_1064"/>
<proteinExistence type="predicted"/>
<keyword evidence="2" id="KW-1185">Reference proteome</keyword>
<dbReference type="RefSeq" id="WP_093011118.1">
    <property type="nucleotide sequence ID" value="NZ_FOXV01000006.1"/>
</dbReference>
<sequence>MNTSQSHTAWKDSLAPGDVVSFCFPHEREGSNAPKVRPSLVLDVEVRDGQRYAHLAYGTTSPTTRRAGYAIDVTDADEIAFASLHKPTRFDAARRVIVSLANHNFDVSPTRGTPVLGRLTGRATERMHRIRARIHAEHHMRRAGLFRTRRGYNPPREITVERRKDGRITARQTRNV</sequence>
<protein>
    <recommendedName>
        <fullName evidence="3">Type II toxin-antitoxin system PemK/MazF family toxin</fullName>
    </recommendedName>
</protein>
<evidence type="ECO:0000313" key="2">
    <source>
        <dbReference type="Proteomes" id="UP000243106"/>
    </source>
</evidence>
<reference evidence="2" key="1">
    <citation type="submission" date="2016-10" db="EMBL/GenBank/DDBJ databases">
        <authorList>
            <person name="Varghese N."/>
            <person name="Submissions S."/>
        </authorList>
    </citation>
    <scope>NUCLEOTIDE SEQUENCE [LARGE SCALE GENOMIC DNA]</scope>
    <source>
        <strain evidence="2">JCM 10271</strain>
    </source>
</reference>
<dbReference type="Proteomes" id="UP000243106">
    <property type="component" value="Unassembled WGS sequence"/>
</dbReference>
<evidence type="ECO:0000313" key="1">
    <source>
        <dbReference type="EMBL" id="SFQ44405.1"/>
    </source>
</evidence>
<gene>
    <name evidence="1" type="ORF">SAMN05421853_1064</name>
</gene>
<evidence type="ECO:0008006" key="3">
    <source>
        <dbReference type="Google" id="ProtNLM"/>
    </source>
</evidence>
<name>A0A1I5YJW2_9RHOB</name>
<accession>A0A1I5YJW2</accession>
<dbReference type="AlphaFoldDB" id="A0A1I5YJW2"/>